<keyword evidence="2" id="KW-1185">Reference proteome</keyword>
<name>A0AAV9IEM3_9RHOD</name>
<sequence>MIKTNVKKTSVHFRVTLCLHRISGIPCSQPLVLKVVTPKASYCTETFVCTCASDNHSRAECYSEPNQTVSFEMEVGWEPETSIFDKRMTQIQLVQRMPSFQQQLRHEQETDECIVSRLDINLANYFAIPKKSSEEFFRMDSSVIVAMELKCCLLQDKEKSKRSERSSMRRVWSFVSPSHHGGDHKNASSGDAAYSSSSCYSSSSFLSSDKTFDQMRSLKTDKYMKLQRFWSKWSNYPHNESRLAIHDVNNIHRKNNDMSDACITEQVLSTEDCSSDELSSTVPKRPCKALHLLYVLGGYADKSETSVEERLLVQKVKRYCPSLQRVVQQYLQQCSYFAEYASSSVDDWTASHDNGGVESIPNCMHCLSWSSSRQQQPIPSHWNTHELVQQLVETKIALAEALEQLDFIRNGRRCS</sequence>
<dbReference type="Proteomes" id="UP001300502">
    <property type="component" value="Unassembled WGS sequence"/>
</dbReference>
<evidence type="ECO:0008006" key="3">
    <source>
        <dbReference type="Google" id="ProtNLM"/>
    </source>
</evidence>
<evidence type="ECO:0000313" key="1">
    <source>
        <dbReference type="EMBL" id="KAK4525671.1"/>
    </source>
</evidence>
<proteinExistence type="predicted"/>
<accession>A0AAV9IEM3</accession>
<gene>
    <name evidence="1" type="ORF">GAYE_SCF15G3580</name>
</gene>
<dbReference type="AlphaFoldDB" id="A0AAV9IEM3"/>
<organism evidence="1 2">
    <name type="scientific">Galdieria yellowstonensis</name>
    <dbReference type="NCBI Taxonomy" id="3028027"/>
    <lineage>
        <taxon>Eukaryota</taxon>
        <taxon>Rhodophyta</taxon>
        <taxon>Bangiophyceae</taxon>
        <taxon>Galdieriales</taxon>
        <taxon>Galdieriaceae</taxon>
        <taxon>Galdieria</taxon>
    </lineage>
</organism>
<evidence type="ECO:0000313" key="2">
    <source>
        <dbReference type="Proteomes" id="UP001300502"/>
    </source>
</evidence>
<reference evidence="1 2" key="1">
    <citation type="submission" date="2022-07" db="EMBL/GenBank/DDBJ databases">
        <title>Genome-wide signatures of adaptation to extreme environments.</title>
        <authorList>
            <person name="Cho C.H."/>
            <person name="Yoon H.S."/>
        </authorList>
    </citation>
    <scope>NUCLEOTIDE SEQUENCE [LARGE SCALE GENOMIC DNA]</scope>
    <source>
        <strain evidence="1 2">108.79 E11</strain>
    </source>
</reference>
<comment type="caution">
    <text evidence="1">The sequence shown here is derived from an EMBL/GenBank/DDBJ whole genome shotgun (WGS) entry which is preliminary data.</text>
</comment>
<dbReference type="EMBL" id="JANCYU010000032">
    <property type="protein sequence ID" value="KAK4525671.1"/>
    <property type="molecule type" value="Genomic_DNA"/>
</dbReference>
<protein>
    <recommendedName>
        <fullName evidence="3">C2 NT-type domain-containing protein</fullName>
    </recommendedName>
</protein>